<dbReference type="NCBIfam" id="TIGR01256">
    <property type="entry name" value="modA"/>
    <property type="match status" value="1"/>
</dbReference>
<dbReference type="InterPro" id="IPR050682">
    <property type="entry name" value="ModA/WtpA"/>
</dbReference>
<reference evidence="7 8" key="1">
    <citation type="submission" date="2020-08" db="EMBL/GenBank/DDBJ databases">
        <title>Genome sequencing of Purple Non-Sulfur Bacteria from various extreme environments.</title>
        <authorList>
            <person name="Mayer M."/>
        </authorList>
    </citation>
    <scope>NUCLEOTIDE SEQUENCE [LARGE SCALE GENOMIC DNA]</scope>
    <source>
        <strain evidence="7 8">JA135</strain>
    </source>
</reference>
<organism evidence="7 8">
    <name type="scientific">Roseospira goensis</name>
    <dbReference type="NCBI Taxonomy" id="391922"/>
    <lineage>
        <taxon>Bacteria</taxon>
        <taxon>Pseudomonadati</taxon>
        <taxon>Pseudomonadota</taxon>
        <taxon>Alphaproteobacteria</taxon>
        <taxon>Rhodospirillales</taxon>
        <taxon>Rhodospirillaceae</taxon>
        <taxon>Roseospira</taxon>
    </lineage>
</organism>
<proteinExistence type="inferred from homology"/>
<feature type="chain" id="PRO_5031047236" evidence="6">
    <location>
        <begin position="25"/>
        <end position="272"/>
    </location>
</feature>
<keyword evidence="4" id="KW-0500">Molybdenum</keyword>
<dbReference type="AlphaFoldDB" id="A0A7W6RX86"/>
<dbReference type="Proteomes" id="UP000555728">
    <property type="component" value="Unassembled WGS sequence"/>
</dbReference>
<evidence type="ECO:0000256" key="6">
    <source>
        <dbReference type="SAM" id="SignalP"/>
    </source>
</evidence>
<accession>A0A7W6RX86</accession>
<dbReference type="PANTHER" id="PTHR30632">
    <property type="entry name" value="MOLYBDATE-BINDING PERIPLASMIC PROTEIN"/>
    <property type="match status" value="1"/>
</dbReference>
<dbReference type="GO" id="GO:0030973">
    <property type="term" value="F:molybdate ion binding"/>
    <property type="evidence" value="ECO:0007669"/>
    <property type="project" value="TreeGrafter"/>
</dbReference>
<keyword evidence="8" id="KW-1185">Reference proteome</keyword>
<comment type="similarity">
    <text evidence="1">Belongs to the bacterial solute-binding protein ModA family.</text>
</comment>
<dbReference type="GO" id="GO:0046872">
    <property type="term" value="F:metal ion binding"/>
    <property type="evidence" value="ECO:0007669"/>
    <property type="project" value="UniProtKB-KW"/>
</dbReference>
<feature type="signal peptide" evidence="6">
    <location>
        <begin position="1"/>
        <end position="24"/>
    </location>
</feature>
<dbReference type="Gene3D" id="3.40.190.10">
    <property type="entry name" value="Periplasmic binding protein-like II"/>
    <property type="match status" value="2"/>
</dbReference>
<keyword evidence="2 4" id="KW-0479">Metal-binding</keyword>
<comment type="caution">
    <text evidence="7">The sequence shown here is derived from an EMBL/GenBank/DDBJ whole genome shotgun (WGS) entry which is preliminary data.</text>
</comment>
<dbReference type="InterPro" id="IPR005950">
    <property type="entry name" value="ModA"/>
</dbReference>
<evidence type="ECO:0000313" key="7">
    <source>
        <dbReference type="EMBL" id="MBB4284886.1"/>
    </source>
</evidence>
<keyword evidence="3 6" id="KW-0732">Signal</keyword>
<evidence type="ECO:0000256" key="1">
    <source>
        <dbReference type="ARBA" id="ARBA00009175"/>
    </source>
</evidence>
<sequence>MAAAILLVGLWAGLVAAGPGSAQAGEVRVAVAAGFAPAAQEIARRFAARTGHKASLSFGASGRLYAQIVSGSGFQVFLSADALRPEKAEAAGLTVPDSRFTYAFGRLALWSADPELVDADGTVLTRREGFESLAIGNPVTSPHGAAAVQVLQARGVYERLRPALITLEDAGTVHDVVSAGDAEAGLLPVSALALETGGSRWTVPADLHAPLPHQAVLLTAGARSDAARSFIAFLRHQEARDIMQRFGYDMPTGDPEAATPPPAGTKPAAPVH</sequence>
<dbReference type="PANTHER" id="PTHR30632:SF14">
    <property type="entry name" value="TUNGSTATE_MOLYBDATE_CHROMATE-BINDING PROTEIN MODA"/>
    <property type="match status" value="1"/>
</dbReference>
<feature type="region of interest" description="Disordered" evidence="5">
    <location>
        <begin position="249"/>
        <end position="272"/>
    </location>
</feature>
<evidence type="ECO:0000256" key="5">
    <source>
        <dbReference type="SAM" id="MobiDB-lite"/>
    </source>
</evidence>
<dbReference type="Pfam" id="PF13531">
    <property type="entry name" value="SBP_bac_11"/>
    <property type="match status" value="1"/>
</dbReference>
<protein>
    <submittedName>
        <fullName evidence="7">Molybdate transport system substrate-binding protein</fullName>
    </submittedName>
</protein>
<dbReference type="PIRSF" id="PIRSF004846">
    <property type="entry name" value="ModA"/>
    <property type="match status" value="1"/>
</dbReference>
<dbReference type="SUPFAM" id="SSF53850">
    <property type="entry name" value="Periplasmic binding protein-like II"/>
    <property type="match status" value="1"/>
</dbReference>
<dbReference type="EMBL" id="JACIGI010000003">
    <property type="protein sequence ID" value="MBB4284886.1"/>
    <property type="molecule type" value="Genomic_DNA"/>
</dbReference>
<name>A0A7W6RX86_9PROT</name>
<evidence type="ECO:0000256" key="2">
    <source>
        <dbReference type="ARBA" id="ARBA00022723"/>
    </source>
</evidence>
<evidence type="ECO:0000256" key="3">
    <source>
        <dbReference type="ARBA" id="ARBA00022729"/>
    </source>
</evidence>
<dbReference type="RefSeq" id="WP_221236970.1">
    <property type="nucleotide sequence ID" value="NZ_JACIGI010000003.1"/>
</dbReference>
<evidence type="ECO:0000256" key="4">
    <source>
        <dbReference type="PIRSR" id="PIRSR004846-1"/>
    </source>
</evidence>
<feature type="binding site" evidence="4">
    <location>
        <position position="61"/>
    </location>
    <ligand>
        <name>molybdate</name>
        <dbReference type="ChEBI" id="CHEBI:36264"/>
    </ligand>
</feature>
<dbReference type="GO" id="GO:0015689">
    <property type="term" value="P:molybdate ion transport"/>
    <property type="evidence" value="ECO:0007669"/>
    <property type="project" value="InterPro"/>
</dbReference>
<evidence type="ECO:0000313" key="8">
    <source>
        <dbReference type="Proteomes" id="UP000555728"/>
    </source>
</evidence>
<gene>
    <name evidence="7" type="ORF">GGD88_000597</name>
</gene>